<comment type="caution">
    <text evidence="2">The sequence shown here is derived from an EMBL/GenBank/DDBJ whole genome shotgun (WGS) entry which is preliminary data.</text>
</comment>
<protein>
    <recommendedName>
        <fullName evidence="1">F-box domain-containing protein</fullName>
    </recommendedName>
</protein>
<dbReference type="PANTHER" id="PTHR31111:SF136">
    <property type="entry name" value="F-BOX ASSOCIATED DOMAIN-CONTAINING PROTEIN"/>
    <property type="match status" value="1"/>
</dbReference>
<dbReference type="PANTHER" id="PTHR31111">
    <property type="entry name" value="BNAA05G37150D PROTEIN-RELATED"/>
    <property type="match status" value="1"/>
</dbReference>
<dbReference type="SMART" id="SM00256">
    <property type="entry name" value="FBOX"/>
    <property type="match status" value="1"/>
</dbReference>
<dbReference type="SUPFAM" id="SSF81383">
    <property type="entry name" value="F-box domain"/>
    <property type="match status" value="1"/>
</dbReference>
<proteinExistence type="predicted"/>
<dbReference type="Gene3D" id="1.20.1280.50">
    <property type="match status" value="1"/>
</dbReference>
<dbReference type="InterPro" id="IPR001810">
    <property type="entry name" value="F-box_dom"/>
</dbReference>
<dbReference type="InterPro" id="IPR017451">
    <property type="entry name" value="F-box-assoc_interact_dom"/>
</dbReference>
<evidence type="ECO:0000313" key="3">
    <source>
        <dbReference type="Proteomes" id="UP001472677"/>
    </source>
</evidence>
<dbReference type="Pfam" id="PF07734">
    <property type="entry name" value="FBA_1"/>
    <property type="match status" value="1"/>
</dbReference>
<keyword evidence="3" id="KW-1185">Reference proteome</keyword>
<dbReference type="Proteomes" id="UP001472677">
    <property type="component" value="Unassembled WGS sequence"/>
</dbReference>
<dbReference type="InterPro" id="IPR006527">
    <property type="entry name" value="F-box-assoc_dom_typ1"/>
</dbReference>
<accession>A0ABR2B6B3</accession>
<dbReference type="Pfam" id="PF00646">
    <property type="entry name" value="F-box"/>
    <property type="match status" value="1"/>
</dbReference>
<evidence type="ECO:0000259" key="1">
    <source>
        <dbReference type="SMART" id="SM00256"/>
    </source>
</evidence>
<gene>
    <name evidence="2" type="ORF">V6N12_046158</name>
</gene>
<dbReference type="NCBIfam" id="TIGR01640">
    <property type="entry name" value="F_box_assoc_1"/>
    <property type="match status" value="1"/>
</dbReference>
<organism evidence="2 3">
    <name type="scientific">Hibiscus sabdariffa</name>
    <name type="common">roselle</name>
    <dbReference type="NCBI Taxonomy" id="183260"/>
    <lineage>
        <taxon>Eukaryota</taxon>
        <taxon>Viridiplantae</taxon>
        <taxon>Streptophyta</taxon>
        <taxon>Embryophyta</taxon>
        <taxon>Tracheophyta</taxon>
        <taxon>Spermatophyta</taxon>
        <taxon>Magnoliopsida</taxon>
        <taxon>eudicotyledons</taxon>
        <taxon>Gunneridae</taxon>
        <taxon>Pentapetalae</taxon>
        <taxon>rosids</taxon>
        <taxon>malvids</taxon>
        <taxon>Malvales</taxon>
        <taxon>Malvaceae</taxon>
        <taxon>Malvoideae</taxon>
        <taxon>Hibiscus</taxon>
    </lineage>
</organism>
<dbReference type="InterPro" id="IPR036047">
    <property type="entry name" value="F-box-like_dom_sf"/>
</dbReference>
<feature type="domain" description="F-box" evidence="1">
    <location>
        <begin position="9"/>
        <end position="49"/>
    </location>
</feature>
<name>A0ABR2B6B3_9ROSI</name>
<dbReference type="EMBL" id="JBBPBM010000170">
    <property type="protein sequence ID" value="KAK8502372.1"/>
    <property type="molecule type" value="Genomic_DNA"/>
</dbReference>
<sequence length="377" mass="43653">MLRGRDYGVPHHLILHILGKLPVKSLLRFKSVSKQWFRSIIDPDFTDRHLSNQKKRDPGFMTANSTCCINKYNFGIEKVVFMDSMVVNKDNNTIPHCYTWLTDVPCDHYTMLNSCDGILCFYGLSLTVFVLNPSTKEYRFLPNMGWYCHSLPRLGFGRDAVTKRYKIVRVLNPCPSHGRPRGCCLVITLDPNSDACWRSIGEIPYAVDSSSPSVHVDGTIYWLTDEIFHLNKSEVIVMFDLHVEKFQPIPHPSCCSDKNRGTMQLGTLRECLCLAQQETECRLNIWKMEKQQQKITWEKLYCILLFRNDLRVGPRFAFAEHRDGTLLVCSEDKVYLYKQNRHVCYVSIAKIGPRRTTAFTESLVTVYGKTLSRSQWR</sequence>
<evidence type="ECO:0000313" key="2">
    <source>
        <dbReference type="EMBL" id="KAK8502372.1"/>
    </source>
</evidence>
<reference evidence="2 3" key="1">
    <citation type="journal article" date="2024" name="G3 (Bethesda)">
        <title>Genome assembly of Hibiscus sabdariffa L. provides insights into metabolisms of medicinal natural products.</title>
        <authorList>
            <person name="Kim T."/>
        </authorList>
    </citation>
    <scope>NUCLEOTIDE SEQUENCE [LARGE SCALE GENOMIC DNA]</scope>
    <source>
        <strain evidence="2">TK-2024</strain>
        <tissue evidence="2">Old leaves</tissue>
    </source>
</reference>